<dbReference type="Pfam" id="PF08511">
    <property type="entry name" value="COQ9"/>
    <property type="match status" value="1"/>
</dbReference>
<evidence type="ECO:0000256" key="2">
    <source>
        <dbReference type="ARBA" id="ARBA00004749"/>
    </source>
</evidence>
<dbReference type="GO" id="GO:0008289">
    <property type="term" value="F:lipid binding"/>
    <property type="evidence" value="ECO:0007669"/>
    <property type="project" value="UniProtKB-UniRule"/>
</dbReference>
<dbReference type="InterPro" id="IPR012762">
    <property type="entry name" value="Ubiq_biosynth_COQ9"/>
</dbReference>
<comment type="subcellular location">
    <subcellularLocation>
        <location evidence="1 8">Mitochondrion</location>
    </subcellularLocation>
</comment>
<evidence type="ECO:0000313" key="10">
    <source>
        <dbReference type="EMBL" id="PAV74756.1"/>
    </source>
</evidence>
<keyword evidence="7 8" id="KW-0496">Mitochondrion</keyword>
<evidence type="ECO:0000256" key="4">
    <source>
        <dbReference type="ARBA" id="ARBA00022688"/>
    </source>
</evidence>
<dbReference type="Proteomes" id="UP000218231">
    <property type="component" value="Unassembled WGS sequence"/>
</dbReference>
<keyword evidence="4 8" id="KW-0831">Ubiquinone biosynthesis</keyword>
<dbReference type="PANTHER" id="PTHR21427">
    <property type="entry name" value="UBIQUINONE BIOSYNTHESIS PROTEIN COQ9, MITOCHONDRIAL"/>
    <property type="match status" value="1"/>
</dbReference>
<proteinExistence type="inferred from homology"/>
<organism evidence="10 11">
    <name type="scientific">Diploscapter pachys</name>
    <dbReference type="NCBI Taxonomy" id="2018661"/>
    <lineage>
        <taxon>Eukaryota</taxon>
        <taxon>Metazoa</taxon>
        <taxon>Ecdysozoa</taxon>
        <taxon>Nematoda</taxon>
        <taxon>Chromadorea</taxon>
        <taxon>Rhabditida</taxon>
        <taxon>Rhabditina</taxon>
        <taxon>Rhabditomorpha</taxon>
        <taxon>Rhabditoidea</taxon>
        <taxon>Rhabditidae</taxon>
        <taxon>Diploscapter</taxon>
    </lineage>
</organism>
<dbReference type="GO" id="GO:0006744">
    <property type="term" value="P:ubiquinone biosynthetic process"/>
    <property type="evidence" value="ECO:0007669"/>
    <property type="project" value="UniProtKB-UniRule"/>
</dbReference>
<name>A0A2A2KL51_9BILA</name>
<dbReference type="STRING" id="2018661.A0A2A2KL51"/>
<protein>
    <recommendedName>
        <fullName evidence="8">Ubiquinone biosynthesis protein</fullName>
    </recommendedName>
</protein>
<evidence type="ECO:0000256" key="3">
    <source>
        <dbReference type="ARBA" id="ARBA00010766"/>
    </source>
</evidence>
<feature type="domain" description="COQ9 C-terminal" evidence="9">
    <location>
        <begin position="173"/>
        <end position="243"/>
    </location>
</feature>
<keyword evidence="6 8" id="KW-0446">Lipid-binding</keyword>
<dbReference type="InterPro" id="IPR013718">
    <property type="entry name" value="COQ9_C"/>
</dbReference>
<evidence type="ECO:0000256" key="8">
    <source>
        <dbReference type="RuleBase" id="RU366063"/>
    </source>
</evidence>
<dbReference type="SUPFAM" id="SSF103481">
    <property type="entry name" value="Multidrug resistance efflux transporter EmrE"/>
    <property type="match status" value="1"/>
</dbReference>
<keyword evidence="5" id="KW-0809">Transit peptide</keyword>
<dbReference type="UniPathway" id="UPA00232"/>
<comment type="function">
    <text evidence="8">Membrane-associated protein that warps the membrane surface to access and bind aromatic isoprenes with high specificity, including ubiquinone (CoQ) isoprene intermediates and presents them directly to Coq7, therefore facilitating the Coq7-mediated hydroxylase step. Participates in the biosynthesis of coenzyme Q, also named ubiquinone, an essential lipid-soluble electron transporter for aerobic cellular respiration.</text>
</comment>
<reference evidence="10 11" key="1">
    <citation type="journal article" date="2017" name="Curr. Biol.">
        <title>Genome architecture and evolution of a unichromosomal asexual nematode.</title>
        <authorList>
            <person name="Fradin H."/>
            <person name="Zegar C."/>
            <person name="Gutwein M."/>
            <person name="Lucas J."/>
            <person name="Kovtun M."/>
            <person name="Corcoran D."/>
            <person name="Baugh L.R."/>
            <person name="Kiontke K."/>
            <person name="Gunsalus K."/>
            <person name="Fitch D.H."/>
            <person name="Piano F."/>
        </authorList>
    </citation>
    <scope>NUCLEOTIDE SEQUENCE [LARGE SCALE GENOMIC DNA]</scope>
    <source>
        <strain evidence="10">PF1309</strain>
    </source>
</reference>
<keyword evidence="11" id="KW-1185">Reference proteome</keyword>
<comment type="similarity">
    <text evidence="3 8">Belongs to the COQ9 family.</text>
</comment>
<evidence type="ECO:0000256" key="7">
    <source>
        <dbReference type="ARBA" id="ARBA00023128"/>
    </source>
</evidence>
<evidence type="ECO:0000313" key="11">
    <source>
        <dbReference type="Proteomes" id="UP000218231"/>
    </source>
</evidence>
<evidence type="ECO:0000259" key="9">
    <source>
        <dbReference type="Pfam" id="PF08511"/>
    </source>
</evidence>
<sequence length="271" mass="29610">MSPLIVGIALLIQPIVAGAVGWIAYGERLQGADWIGVALVAVALVLVRRAEDTIDTSDLTLDEIRVSLAPGIAANAAFDGWGDAARDMAAEAAGIDRDVARLAFSGGAVDMIDAWFAHIDAAMAQELPPERVATMKIRERIAGLVESRLDALAPDREALRRALTILAMPQNVARAAKLGWRSVDTMWRMAGDTATDYNHYTKRTILLGVYTATITVFLDDDSEGQADTRAFLSRRIDGIMRFEKAKAGFVKRYEHRPSLSRFVGRLRYPVV</sequence>
<dbReference type="PANTHER" id="PTHR21427:SF19">
    <property type="entry name" value="UBIQUINONE BIOSYNTHESIS PROTEIN COQ9, MITOCHONDRIAL"/>
    <property type="match status" value="1"/>
</dbReference>
<evidence type="ECO:0000256" key="1">
    <source>
        <dbReference type="ARBA" id="ARBA00004173"/>
    </source>
</evidence>
<dbReference type="InterPro" id="IPR037185">
    <property type="entry name" value="EmrE-like"/>
</dbReference>
<accession>A0A2A2KL51</accession>
<comment type="pathway">
    <text evidence="2 8">Cofactor biosynthesis; ubiquinone biosynthesis.</text>
</comment>
<dbReference type="OrthoDB" id="619536at2759"/>
<dbReference type="GO" id="GO:0005743">
    <property type="term" value="C:mitochondrial inner membrane"/>
    <property type="evidence" value="ECO:0007669"/>
    <property type="project" value="TreeGrafter"/>
</dbReference>
<dbReference type="AlphaFoldDB" id="A0A2A2KL51"/>
<dbReference type="EMBL" id="LIAE01008285">
    <property type="protein sequence ID" value="PAV74756.1"/>
    <property type="molecule type" value="Genomic_DNA"/>
</dbReference>
<evidence type="ECO:0000256" key="6">
    <source>
        <dbReference type="ARBA" id="ARBA00023121"/>
    </source>
</evidence>
<evidence type="ECO:0000256" key="5">
    <source>
        <dbReference type="ARBA" id="ARBA00022946"/>
    </source>
</evidence>
<comment type="caution">
    <text evidence="10">The sequence shown here is derived from an EMBL/GenBank/DDBJ whole genome shotgun (WGS) entry which is preliminary data.</text>
</comment>
<dbReference type="NCBIfam" id="TIGR02396">
    <property type="entry name" value="diverge_rpsU"/>
    <property type="match status" value="1"/>
</dbReference>
<gene>
    <name evidence="10" type="ORF">WR25_22240</name>
</gene>
<dbReference type="Gene3D" id="1.10.357.10">
    <property type="entry name" value="Tetracycline Repressor, domain 2"/>
    <property type="match status" value="1"/>
</dbReference>